<gene>
    <name evidence="2" type="ORF">QYM36_009699</name>
</gene>
<feature type="chain" id="PRO_5041653116" evidence="1">
    <location>
        <begin position="20"/>
        <end position="165"/>
    </location>
</feature>
<evidence type="ECO:0000256" key="1">
    <source>
        <dbReference type="SAM" id="SignalP"/>
    </source>
</evidence>
<dbReference type="EMBL" id="JAVRJZ010000014">
    <property type="protein sequence ID" value="KAK2713900.1"/>
    <property type="molecule type" value="Genomic_DNA"/>
</dbReference>
<organism evidence="2 3">
    <name type="scientific">Artemia franciscana</name>
    <name type="common">Brine shrimp</name>
    <name type="synonym">Artemia sanfranciscana</name>
    <dbReference type="NCBI Taxonomy" id="6661"/>
    <lineage>
        <taxon>Eukaryota</taxon>
        <taxon>Metazoa</taxon>
        <taxon>Ecdysozoa</taxon>
        <taxon>Arthropoda</taxon>
        <taxon>Crustacea</taxon>
        <taxon>Branchiopoda</taxon>
        <taxon>Anostraca</taxon>
        <taxon>Artemiidae</taxon>
        <taxon>Artemia</taxon>
    </lineage>
</organism>
<accession>A0AA88HQP9</accession>
<feature type="signal peptide" evidence="1">
    <location>
        <begin position="1"/>
        <end position="19"/>
    </location>
</feature>
<evidence type="ECO:0000313" key="3">
    <source>
        <dbReference type="Proteomes" id="UP001187531"/>
    </source>
</evidence>
<keyword evidence="3" id="KW-1185">Reference proteome</keyword>
<evidence type="ECO:0000313" key="2">
    <source>
        <dbReference type="EMBL" id="KAK2713900.1"/>
    </source>
</evidence>
<dbReference type="AlphaFoldDB" id="A0AA88HQP9"/>
<keyword evidence="1" id="KW-0732">Signal</keyword>
<comment type="caution">
    <text evidence="2">The sequence shown here is derived from an EMBL/GenBank/DDBJ whole genome shotgun (WGS) entry which is preliminary data.</text>
</comment>
<protein>
    <submittedName>
        <fullName evidence="2">Uncharacterized protein</fullName>
    </submittedName>
</protein>
<proteinExistence type="predicted"/>
<reference evidence="2" key="1">
    <citation type="submission" date="2023-07" db="EMBL/GenBank/DDBJ databases">
        <title>Chromosome-level genome assembly of Artemia franciscana.</title>
        <authorList>
            <person name="Jo E."/>
        </authorList>
    </citation>
    <scope>NUCLEOTIDE SEQUENCE</scope>
    <source>
        <tissue evidence="2">Whole body</tissue>
    </source>
</reference>
<sequence length="165" mass="19148">MKRFTQVLFLFGAIAAVTAIPRPKWPLRSERVELSESVEKPQYEYNLDVPQRRQANGWTMAQSVAKWAMNTYKRRNDEPAPMAVQIWRKFSPVISRNGSPSLRNSPFSAVNTEMIDNMIQVIEMFSQMRNNRVTRSVEDNNNILEHISYCFENEACIENVLSAIF</sequence>
<dbReference type="Proteomes" id="UP001187531">
    <property type="component" value="Unassembled WGS sequence"/>
</dbReference>
<name>A0AA88HQP9_ARTSF</name>